<keyword evidence="6" id="KW-0482">Metalloprotease</keyword>
<dbReference type="Proteomes" id="UP001530293">
    <property type="component" value="Unassembled WGS sequence"/>
</dbReference>
<organism evidence="9 10">
    <name type="scientific">Discostella pseudostelligera</name>
    <dbReference type="NCBI Taxonomy" id="259834"/>
    <lineage>
        <taxon>Eukaryota</taxon>
        <taxon>Sar</taxon>
        <taxon>Stramenopiles</taxon>
        <taxon>Ochrophyta</taxon>
        <taxon>Bacillariophyta</taxon>
        <taxon>Coscinodiscophyceae</taxon>
        <taxon>Thalassiosirophycidae</taxon>
        <taxon>Stephanodiscales</taxon>
        <taxon>Stephanodiscaceae</taxon>
        <taxon>Discostella</taxon>
    </lineage>
</organism>
<name>A0ABD3MJQ4_9STRA</name>
<comment type="caution">
    <text evidence="9">The sequence shown here is derived from an EMBL/GenBank/DDBJ whole genome shotgun (WGS) entry which is preliminary data.</text>
</comment>
<evidence type="ECO:0000313" key="9">
    <source>
        <dbReference type="EMBL" id="KAL3763857.1"/>
    </source>
</evidence>
<dbReference type="AlphaFoldDB" id="A0ABD3MJQ4"/>
<dbReference type="Gene3D" id="3.30.830.10">
    <property type="entry name" value="Metalloenzyme, LuxS/M16 peptidase-like"/>
    <property type="match status" value="1"/>
</dbReference>
<dbReference type="InterPro" id="IPR050361">
    <property type="entry name" value="MPP/UQCRC_Complex"/>
</dbReference>
<accession>A0ABD3MJQ4</accession>
<keyword evidence="4" id="KW-0378">Hydrolase</keyword>
<evidence type="ECO:0000256" key="4">
    <source>
        <dbReference type="ARBA" id="ARBA00022801"/>
    </source>
</evidence>
<gene>
    <name evidence="9" type="ORF">ACHAWU_006249</name>
</gene>
<dbReference type="GO" id="GO:0046872">
    <property type="term" value="F:metal ion binding"/>
    <property type="evidence" value="ECO:0007669"/>
    <property type="project" value="UniProtKB-KW"/>
</dbReference>
<evidence type="ECO:0000256" key="2">
    <source>
        <dbReference type="ARBA" id="ARBA00022670"/>
    </source>
</evidence>
<reference evidence="9 10" key="1">
    <citation type="submission" date="2024-10" db="EMBL/GenBank/DDBJ databases">
        <title>Updated reference genomes for cyclostephanoid diatoms.</title>
        <authorList>
            <person name="Roberts W.R."/>
            <person name="Alverson A.J."/>
        </authorList>
    </citation>
    <scope>NUCLEOTIDE SEQUENCE [LARGE SCALE GENOMIC DNA]</scope>
    <source>
        <strain evidence="9 10">AJA232-27</strain>
    </source>
</reference>
<comment type="subcellular location">
    <subcellularLocation>
        <location evidence="1">Mitochondrion</location>
    </subcellularLocation>
</comment>
<evidence type="ECO:0000256" key="5">
    <source>
        <dbReference type="ARBA" id="ARBA00022833"/>
    </source>
</evidence>
<evidence type="ECO:0000256" key="1">
    <source>
        <dbReference type="ARBA" id="ARBA00004173"/>
    </source>
</evidence>
<evidence type="ECO:0000313" key="10">
    <source>
        <dbReference type="Proteomes" id="UP001530293"/>
    </source>
</evidence>
<dbReference type="GO" id="GO:0008237">
    <property type="term" value="F:metallopeptidase activity"/>
    <property type="evidence" value="ECO:0007669"/>
    <property type="project" value="UniProtKB-KW"/>
</dbReference>
<dbReference type="Pfam" id="PF05193">
    <property type="entry name" value="Peptidase_M16_C"/>
    <property type="match status" value="1"/>
</dbReference>
<dbReference type="PANTHER" id="PTHR11851:SF149">
    <property type="entry name" value="GH01077P"/>
    <property type="match status" value="1"/>
</dbReference>
<dbReference type="EMBL" id="JALLBG020000111">
    <property type="protein sequence ID" value="KAL3763857.1"/>
    <property type="molecule type" value="Genomic_DNA"/>
</dbReference>
<keyword evidence="5" id="KW-0862">Zinc</keyword>
<evidence type="ECO:0000256" key="7">
    <source>
        <dbReference type="ARBA" id="ARBA00023128"/>
    </source>
</evidence>
<dbReference type="PANTHER" id="PTHR11851">
    <property type="entry name" value="METALLOPROTEASE"/>
    <property type="match status" value="1"/>
</dbReference>
<evidence type="ECO:0000259" key="8">
    <source>
        <dbReference type="Pfam" id="PF05193"/>
    </source>
</evidence>
<protein>
    <recommendedName>
        <fullName evidence="8">Peptidase M16 C-terminal domain-containing protein</fullName>
    </recommendedName>
</protein>
<dbReference type="InterPro" id="IPR011249">
    <property type="entry name" value="Metalloenz_LuxS/M16"/>
</dbReference>
<proteinExistence type="predicted"/>
<keyword evidence="10" id="KW-1185">Reference proteome</keyword>
<feature type="domain" description="Peptidase M16 C-terminal" evidence="8">
    <location>
        <begin position="220"/>
        <end position="389"/>
    </location>
</feature>
<dbReference type="InterPro" id="IPR007863">
    <property type="entry name" value="Peptidase_M16_C"/>
</dbReference>
<evidence type="ECO:0000256" key="3">
    <source>
        <dbReference type="ARBA" id="ARBA00022723"/>
    </source>
</evidence>
<dbReference type="GO" id="GO:0005739">
    <property type="term" value="C:mitochondrion"/>
    <property type="evidence" value="ECO:0007669"/>
    <property type="project" value="UniProtKB-SubCell"/>
</dbReference>
<evidence type="ECO:0000256" key="6">
    <source>
        <dbReference type="ARBA" id="ARBA00023049"/>
    </source>
</evidence>
<keyword evidence="3" id="KW-0479">Metal-binding</keyword>
<keyword evidence="2" id="KW-0645">Protease</keyword>
<keyword evidence="7" id="KW-0496">Mitochondrion</keyword>
<sequence length="475" mass="49713">MLQLASRRILAAAATQPSASSSSSSASAAVAMKMSTAAAAAVVASSSSSSTSLPTYILEAPMPTITKLDNGVTVASVFSNNNASGSTYTTTRLTNCGSRYDKVGGEAALLASFLGGIVGREHISLPSLTTSLSTSTSSSSITADQLSSLKASLTTKLSNANTSSYTTQMMDHLHNTAFQSSPNGNSLGNFIEGTAESIEKINVGDVNGAMANIAGGDIVVVGTGVGYHDKLVEEVYAAYGNVVAKSSESSGMVKSNGGGGESSPFIGSDVRIRYDSHNTATIALGFKGVSYTDPNAMPCALMSTILGSYTTSSGLGKNVASAMCQEVADHELASSIAAFNLSYSDTGLFGIVTTAPDNKLDDLLWYVMPNLVRLAHGISEEEFVRAKLSLKAQICMMYDGDIAHGEEVAKQLQTYGRTQSLAELVSRVDALTMEDVKKTASEVINDQDHALAAIGGIHELPDYNWIRRHSYMLRY</sequence>
<dbReference type="GO" id="GO:0006508">
    <property type="term" value="P:proteolysis"/>
    <property type="evidence" value="ECO:0007669"/>
    <property type="project" value="UniProtKB-KW"/>
</dbReference>
<dbReference type="SUPFAM" id="SSF63411">
    <property type="entry name" value="LuxS/MPP-like metallohydrolase"/>
    <property type="match status" value="2"/>
</dbReference>